<dbReference type="Gene3D" id="2.60.40.10">
    <property type="entry name" value="Immunoglobulins"/>
    <property type="match status" value="1"/>
</dbReference>
<dbReference type="AlphaFoldDB" id="A0A9X1QZZ3"/>
<dbReference type="InterPro" id="IPR035986">
    <property type="entry name" value="PKD_dom_sf"/>
</dbReference>
<dbReference type="InterPro" id="IPR013783">
    <property type="entry name" value="Ig-like_fold"/>
</dbReference>
<dbReference type="SUPFAM" id="SSF49299">
    <property type="entry name" value="PKD domain"/>
    <property type="match status" value="1"/>
</dbReference>
<keyword evidence="3" id="KW-1185">Reference proteome</keyword>
<dbReference type="InterPro" id="IPR000601">
    <property type="entry name" value="PKD_dom"/>
</dbReference>
<dbReference type="Pfam" id="PF18911">
    <property type="entry name" value="PKD_4"/>
    <property type="match status" value="1"/>
</dbReference>
<evidence type="ECO:0000313" key="2">
    <source>
        <dbReference type="EMBL" id="MCG2429784.1"/>
    </source>
</evidence>
<dbReference type="InterPro" id="IPR057171">
    <property type="entry name" value="DUF7849"/>
</dbReference>
<name>A0A9X1QZZ3_9FLAO</name>
<protein>
    <submittedName>
        <fullName evidence="2">PKD domain-containing protein</fullName>
    </submittedName>
</protein>
<proteinExistence type="predicted"/>
<dbReference type="EMBL" id="JAIRBB010000001">
    <property type="protein sequence ID" value="MCG2429784.1"/>
    <property type="molecule type" value="Genomic_DNA"/>
</dbReference>
<dbReference type="PROSITE" id="PS50093">
    <property type="entry name" value="PKD"/>
    <property type="match status" value="1"/>
</dbReference>
<dbReference type="InterPro" id="IPR055353">
    <property type="entry name" value="DUF7619"/>
</dbReference>
<dbReference type="Pfam" id="PF25233">
    <property type="entry name" value="DUF7849"/>
    <property type="match status" value="1"/>
</dbReference>
<gene>
    <name evidence="2" type="ORF">K8344_01530</name>
</gene>
<evidence type="ECO:0000259" key="1">
    <source>
        <dbReference type="PROSITE" id="PS50093"/>
    </source>
</evidence>
<sequence length="670" mass="76669">MVNLLRPFLSALAVILFSINMVGQSLVQDTLTRTAPIFYDVMGNKVDFSPEMPPLNQIAGAPKAFYTYHWEFGDGNYSNKKNPKHTYKNKGEYTARLWSTNNYDNGKPPKSRPEKINITSTGIDGASASLDSSEAIPSIFPEDEHLIIRSNRDPLPDEEMVLITSYKNTKDYVTSGSLYLYYNDKKFKDDNFILEDTRLHHGEKIVPIDPMFAAQFDADESDYYMAGTEVIPRIRTKIVQDSTKRLVLPVTLEESRKLYRNHQLIEFENMQPGEERHIFRTLKTTPEMLKDTSALVTLRTIYVPDNNYGNHTVKDTELEIVTSHDPNKMSTNGFLLNYRLVRYKKVKFKVKFQNDGEGPANTIRLEVDTPEMFDKSTLEVIDMYPECPICPKEKEVNYSCLDTIAEKDKLIFTFKNIYLPGTAQKNVMERDSTKGFVKYAMKFGDDFHKKKTKSRTAIYFDKNEPIITNYSTTRFMPGISIGAKAGYIYTPSVDESREVFAGVTVSPFKSYRGYWQSEFFISAASFEELKRFESSDLNDIGIESLQRFTEKNKENNITAYLVPISYRYNLNNFLAFGAGVQLKLDFQSKISTETTGEAYLNIPDEGIIRDETNDTFQKTECTENFTNFNSGVFIGVNAGGVRIGPSVGVRYVFNFNQPTSQFQAYAIWKF</sequence>
<comment type="caution">
    <text evidence="2">The sequence shown here is derived from an EMBL/GenBank/DDBJ whole genome shotgun (WGS) entry which is preliminary data.</text>
</comment>
<dbReference type="Proteomes" id="UP001139462">
    <property type="component" value="Unassembled WGS sequence"/>
</dbReference>
<organism evidence="2 3">
    <name type="scientific">Aequorivita xiaoshiensis</name>
    <dbReference type="NCBI Taxonomy" id="2874476"/>
    <lineage>
        <taxon>Bacteria</taxon>
        <taxon>Pseudomonadati</taxon>
        <taxon>Bacteroidota</taxon>
        <taxon>Flavobacteriia</taxon>
        <taxon>Flavobacteriales</taxon>
        <taxon>Flavobacteriaceae</taxon>
        <taxon>Aequorivita</taxon>
    </lineage>
</organism>
<dbReference type="RefSeq" id="WP_237606514.1">
    <property type="nucleotide sequence ID" value="NZ_JAIRBB010000001.1"/>
</dbReference>
<feature type="domain" description="PKD" evidence="1">
    <location>
        <begin position="59"/>
        <end position="102"/>
    </location>
</feature>
<reference evidence="2" key="1">
    <citation type="submission" date="2021-09" db="EMBL/GenBank/DDBJ databases">
        <title>Genome of Aequorivita sp. strain F64183.</title>
        <authorList>
            <person name="Wang Y."/>
        </authorList>
    </citation>
    <scope>NUCLEOTIDE SEQUENCE</scope>
    <source>
        <strain evidence="2">F64183</strain>
    </source>
</reference>
<accession>A0A9X1QZZ3</accession>
<evidence type="ECO:0000313" key="3">
    <source>
        <dbReference type="Proteomes" id="UP001139462"/>
    </source>
</evidence>
<dbReference type="Pfam" id="PF24595">
    <property type="entry name" value="DUF7619"/>
    <property type="match status" value="1"/>
</dbReference>
<dbReference type="CDD" id="cd00146">
    <property type="entry name" value="PKD"/>
    <property type="match status" value="1"/>
</dbReference>